<organism evidence="1 2">
    <name type="scientific">Leptospira wolbachii serovar Codice str. CDC</name>
    <dbReference type="NCBI Taxonomy" id="1218599"/>
    <lineage>
        <taxon>Bacteria</taxon>
        <taxon>Pseudomonadati</taxon>
        <taxon>Spirochaetota</taxon>
        <taxon>Spirochaetia</taxon>
        <taxon>Leptospirales</taxon>
        <taxon>Leptospiraceae</taxon>
        <taxon>Leptospira</taxon>
    </lineage>
</organism>
<sequence length="53" mass="6173">MVGDLSYPAKIQEFHICLQNKDSEKINETLKENINQYKGNPYTGNNLTDENLW</sequence>
<dbReference type="Proteomes" id="UP000013984">
    <property type="component" value="Unassembled WGS sequence"/>
</dbReference>
<keyword evidence="2" id="KW-1185">Reference proteome</keyword>
<accession>R9A4T6</accession>
<protein>
    <submittedName>
        <fullName evidence="1">Uncharacterized protein</fullName>
    </submittedName>
</protein>
<gene>
    <name evidence="1" type="ORF">LEP1GSC195_3884</name>
</gene>
<reference evidence="1" key="1">
    <citation type="submission" date="2013-04" db="EMBL/GenBank/DDBJ databases">
        <authorList>
            <person name="Harkins D.M."/>
            <person name="Durkin A.S."/>
            <person name="Brinkac L.M."/>
            <person name="Haft D.H."/>
            <person name="Selengut J.D."/>
            <person name="Sanka R."/>
            <person name="DePew J."/>
            <person name="Purushe J."/>
            <person name="Galloway R.L."/>
            <person name="Vinetz J.M."/>
            <person name="Sutton G.G."/>
            <person name="Nierman W.C."/>
            <person name="Fouts D.E."/>
        </authorList>
    </citation>
    <scope>NUCLEOTIDE SEQUENCE [LARGE SCALE GENOMIC DNA]</scope>
    <source>
        <strain evidence="1">CDC</strain>
    </source>
</reference>
<evidence type="ECO:0000313" key="1">
    <source>
        <dbReference type="EMBL" id="EOQ97039.1"/>
    </source>
</evidence>
<dbReference type="EMBL" id="AOGZ02000014">
    <property type="protein sequence ID" value="EOQ97039.1"/>
    <property type="molecule type" value="Genomic_DNA"/>
</dbReference>
<evidence type="ECO:0000313" key="2">
    <source>
        <dbReference type="Proteomes" id="UP000013984"/>
    </source>
</evidence>
<proteinExistence type="predicted"/>
<dbReference type="STRING" id="1218599.LEP1GSC195_3884"/>
<dbReference type="AlphaFoldDB" id="R9A4T6"/>
<name>R9A4T6_9LEPT</name>
<comment type="caution">
    <text evidence="1">The sequence shown here is derived from an EMBL/GenBank/DDBJ whole genome shotgun (WGS) entry which is preliminary data.</text>
</comment>